<keyword evidence="1" id="KW-0472">Membrane</keyword>
<evidence type="ECO:0008006" key="4">
    <source>
        <dbReference type="Google" id="ProtNLM"/>
    </source>
</evidence>
<dbReference type="KEGG" id="mmas:MYMAC_003165"/>
<keyword evidence="3" id="KW-1185">Reference proteome</keyword>
<evidence type="ECO:0000313" key="2">
    <source>
        <dbReference type="EMBL" id="ATB47549.1"/>
    </source>
</evidence>
<dbReference type="GO" id="GO:0005886">
    <property type="term" value="C:plasma membrane"/>
    <property type="evidence" value="ECO:0007669"/>
    <property type="project" value="UniProtKB-SubCell"/>
</dbReference>
<feature type="transmembrane region" description="Helical" evidence="1">
    <location>
        <begin position="35"/>
        <end position="55"/>
    </location>
</feature>
<accession>A0A250JUI5</accession>
<dbReference type="EMBL" id="CP022203">
    <property type="protein sequence ID" value="ATB47549.1"/>
    <property type="molecule type" value="Genomic_DNA"/>
</dbReference>
<feature type="transmembrane region" description="Helical" evidence="1">
    <location>
        <begin position="270"/>
        <end position="300"/>
    </location>
</feature>
<reference evidence="2 3" key="1">
    <citation type="submission" date="2017-06" db="EMBL/GenBank/DDBJ databases">
        <title>Sequencing and comparative analysis of myxobacterial genomes.</title>
        <authorList>
            <person name="Rupp O."/>
            <person name="Goesmann A."/>
            <person name="Sogaard-Andersen L."/>
        </authorList>
    </citation>
    <scope>NUCLEOTIDE SEQUENCE [LARGE SCALE GENOMIC DNA]</scope>
    <source>
        <strain evidence="2 3">DSM 14697</strain>
    </source>
</reference>
<feature type="transmembrane region" description="Helical" evidence="1">
    <location>
        <begin position="200"/>
        <end position="222"/>
    </location>
</feature>
<feature type="transmembrane region" description="Helical" evidence="1">
    <location>
        <begin position="154"/>
        <end position="180"/>
    </location>
</feature>
<dbReference type="Pfam" id="PF12679">
    <property type="entry name" value="ABC2_membrane_2"/>
    <property type="match status" value="1"/>
</dbReference>
<dbReference type="OrthoDB" id="5505432at2"/>
<feature type="transmembrane region" description="Helical" evidence="1">
    <location>
        <begin position="112"/>
        <end position="133"/>
    </location>
</feature>
<name>A0A250JUI5_9BACT</name>
<dbReference type="RefSeq" id="WP_043711084.1">
    <property type="nucleotide sequence ID" value="NZ_CP022203.1"/>
</dbReference>
<evidence type="ECO:0000313" key="3">
    <source>
        <dbReference type="Proteomes" id="UP000217343"/>
    </source>
</evidence>
<dbReference type="PANTHER" id="PTHR43471">
    <property type="entry name" value="ABC TRANSPORTER PERMEASE"/>
    <property type="match status" value="1"/>
</dbReference>
<gene>
    <name evidence="2" type="ORF">MYMAC_003165</name>
</gene>
<sequence length="305" mass="33281">MRNSARFPHTLDGLKETVVIWSAELRRAVRSGRTVVLLGLYSMFSALVLLVVGWLTGEVRAAVAKQLEGSGADASASVQINEEMRKGVLGFLTSDDSAMIEALAQVPLEVLVVFKITLFFLPAYIALMGFDQISGEVGPRSMRYLTVRARRSSVLLGKFLTQATLLLGLVLIIDLAIFIYARVANPDFGFAAMGLNLLKFWLAAIVFSLAYVALTTLCSSLFRAPAVSLVFNFILLFVFWLMDTIGRASGDTGSLRFLRYLSPSYYASDLLHPGLAQFGASGAAYAVFAFVFLMAAYGILRARDL</sequence>
<keyword evidence="1" id="KW-1133">Transmembrane helix</keyword>
<dbReference type="Proteomes" id="UP000217343">
    <property type="component" value="Chromosome"/>
</dbReference>
<organism evidence="2 3">
    <name type="scientific">Corallococcus macrosporus DSM 14697</name>
    <dbReference type="NCBI Taxonomy" id="1189310"/>
    <lineage>
        <taxon>Bacteria</taxon>
        <taxon>Pseudomonadati</taxon>
        <taxon>Myxococcota</taxon>
        <taxon>Myxococcia</taxon>
        <taxon>Myxococcales</taxon>
        <taxon>Cystobacterineae</taxon>
        <taxon>Myxococcaceae</taxon>
        <taxon>Corallococcus</taxon>
    </lineage>
</organism>
<dbReference type="AlphaFoldDB" id="A0A250JUI5"/>
<feature type="transmembrane region" description="Helical" evidence="1">
    <location>
        <begin position="229"/>
        <end position="250"/>
    </location>
</feature>
<dbReference type="GO" id="GO:0140359">
    <property type="term" value="F:ABC-type transporter activity"/>
    <property type="evidence" value="ECO:0007669"/>
    <property type="project" value="InterPro"/>
</dbReference>
<protein>
    <recommendedName>
        <fullName evidence="4">ABC transporter permease</fullName>
    </recommendedName>
</protein>
<proteinExistence type="predicted"/>
<evidence type="ECO:0000256" key="1">
    <source>
        <dbReference type="SAM" id="Phobius"/>
    </source>
</evidence>
<keyword evidence="1" id="KW-0812">Transmembrane</keyword>